<dbReference type="Proteomes" id="UP001054857">
    <property type="component" value="Unassembled WGS sequence"/>
</dbReference>
<dbReference type="PANTHER" id="PTHR48480">
    <property type="match status" value="1"/>
</dbReference>
<sequence>MPRLPDSYAVWMGRLKSPEEYRIKYGVDAVHYLDEMVEVIRGMGPPSCLHVLRGRNTDSDLPVGPPAPPLEGVPLETDTLFDVLTECRVTKIPEEIEIIRYVNKIGSEGHIAMMRACRPGVMEYQLESTFLHHCYSRGGCRTYSYIPIAASGPNGAILHYGHAGAPNGRRLARYVVVAVAVSNCGLMG</sequence>
<dbReference type="Gene3D" id="3.90.230.10">
    <property type="entry name" value="Creatinase/methionine aminopeptidase superfamily"/>
    <property type="match status" value="1"/>
</dbReference>
<evidence type="ECO:0000256" key="4">
    <source>
        <dbReference type="ARBA" id="ARBA00022801"/>
    </source>
</evidence>
<keyword evidence="2" id="KW-0645">Protease</keyword>
<feature type="domain" description="Peptidase M24" evidence="7">
    <location>
        <begin position="97"/>
        <end position="173"/>
    </location>
</feature>
<dbReference type="GO" id="GO:0008237">
    <property type="term" value="F:metallopeptidase activity"/>
    <property type="evidence" value="ECO:0007669"/>
    <property type="project" value="UniProtKB-KW"/>
</dbReference>
<dbReference type="InterPro" id="IPR052433">
    <property type="entry name" value="X-Pro_dipept-like"/>
</dbReference>
<accession>A0AAD3DY81</accession>
<proteinExistence type="predicted"/>
<dbReference type="EMBL" id="BMAR01000036">
    <property type="protein sequence ID" value="GFR50246.1"/>
    <property type="molecule type" value="Genomic_DNA"/>
</dbReference>
<dbReference type="SUPFAM" id="SSF55920">
    <property type="entry name" value="Creatinase/aminopeptidase"/>
    <property type="match status" value="1"/>
</dbReference>
<comment type="cofactor">
    <cofactor evidence="1">
        <name>Mn(2+)</name>
        <dbReference type="ChEBI" id="CHEBI:29035"/>
    </cofactor>
</comment>
<reference evidence="8 9" key="1">
    <citation type="journal article" date="2021" name="Sci. Rep.">
        <title>Genome sequencing of the multicellular alga Astrephomene provides insights into convergent evolution of germ-soma differentiation.</title>
        <authorList>
            <person name="Yamashita S."/>
            <person name="Yamamoto K."/>
            <person name="Matsuzaki R."/>
            <person name="Suzuki S."/>
            <person name="Yamaguchi H."/>
            <person name="Hirooka S."/>
            <person name="Minakuchi Y."/>
            <person name="Miyagishima S."/>
            <person name="Kawachi M."/>
            <person name="Toyoda A."/>
            <person name="Nozaki H."/>
        </authorList>
    </citation>
    <scope>NUCLEOTIDE SEQUENCE [LARGE SCALE GENOMIC DNA]</scope>
    <source>
        <strain evidence="8 9">NIES-4017</strain>
    </source>
</reference>
<comment type="caution">
    <text evidence="8">The sequence shown here is derived from an EMBL/GenBank/DDBJ whole genome shotgun (WGS) entry which is preliminary data.</text>
</comment>
<evidence type="ECO:0000313" key="8">
    <source>
        <dbReference type="EMBL" id="GFR50246.1"/>
    </source>
</evidence>
<feature type="non-terminal residue" evidence="8">
    <location>
        <position position="188"/>
    </location>
</feature>
<dbReference type="GO" id="GO:0046872">
    <property type="term" value="F:metal ion binding"/>
    <property type="evidence" value="ECO:0007669"/>
    <property type="project" value="UniProtKB-KW"/>
</dbReference>
<evidence type="ECO:0000256" key="3">
    <source>
        <dbReference type="ARBA" id="ARBA00022723"/>
    </source>
</evidence>
<dbReference type="Gene3D" id="3.40.350.10">
    <property type="entry name" value="Creatinase/prolidase N-terminal domain"/>
    <property type="match status" value="1"/>
</dbReference>
<dbReference type="SUPFAM" id="SSF53092">
    <property type="entry name" value="Creatinase/prolidase N-terminal domain"/>
    <property type="match status" value="1"/>
</dbReference>
<keyword evidence="9" id="KW-1185">Reference proteome</keyword>
<dbReference type="GO" id="GO:0006508">
    <property type="term" value="P:proteolysis"/>
    <property type="evidence" value="ECO:0007669"/>
    <property type="project" value="UniProtKB-KW"/>
</dbReference>
<dbReference type="Pfam" id="PF00557">
    <property type="entry name" value="Peptidase_M24"/>
    <property type="match status" value="1"/>
</dbReference>
<evidence type="ECO:0000256" key="1">
    <source>
        <dbReference type="ARBA" id="ARBA00001936"/>
    </source>
</evidence>
<evidence type="ECO:0000256" key="6">
    <source>
        <dbReference type="ARBA" id="ARBA00023211"/>
    </source>
</evidence>
<keyword evidence="3" id="KW-0479">Metal-binding</keyword>
<name>A0AAD3DY81_9CHLO</name>
<dbReference type="InterPro" id="IPR029149">
    <property type="entry name" value="Creatin/AminoP/Spt16_N"/>
</dbReference>
<evidence type="ECO:0000259" key="7">
    <source>
        <dbReference type="Pfam" id="PF00557"/>
    </source>
</evidence>
<evidence type="ECO:0000256" key="2">
    <source>
        <dbReference type="ARBA" id="ARBA00022670"/>
    </source>
</evidence>
<dbReference type="AlphaFoldDB" id="A0AAD3DY81"/>
<gene>
    <name evidence="8" type="ORF">Agub_g12432</name>
</gene>
<dbReference type="InterPro" id="IPR036005">
    <property type="entry name" value="Creatinase/aminopeptidase-like"/>
</dbReference>
<protein>
    <recommendedName>
        <fullName evidence="7">Peptidase M24 domain-containing protein</fullName>
    </recommendedName>
</protein>
<organism evidence="8 9">
    <name type="scientific">Astrephomene gubernaculifera</name>
    <dbReference type="NCBI Taxonomy" id="47775"/>
    <lineage>
        <taxon>Eukaryota</taxon>
        <taxon>Viridiplantae</taxon>
        <taxon>Chlorophyta</taxon>
        <taxon>core chlorophytes</taxon>
        <taxon>Chlorophyceae</taxon>
        <taxon>CS clade</taxon>
        <taxon>Chlamydomonadales</taxon>
        <taxon>Astrephomenaceae</taxon>
        <taxon>Astrephomene</taxon>
    </lineage>
</organism>
<keyword evidence="6" id="KW-0464">Manganese</keyword>
<keyword evidence="4" id="KW-0378">Hydrolase</keyword>
<keyword evidence="5" id="KW-0482">Metalloprotease</keyword>
<evidence type="ECO:0000256" key="5">
    <source>
        <dbReference type="ARBA" id="ARBA00023049"/>
    </source>
</evidence>
<evidence type="ECO:0000313" key="9">
    <source>
        <dbReference type="Proteomes" id="UP001054857"/>
    </source>
</evidence>
<dbReference type="InterPro" id="IPR000994">
    <property type="entry name" value="Pept_M24"/>
</dbReference>
<dbReference type="PANTHER" id="PTHR48480:SF2">
    <property type="entry name" value="PEPTIDASE D"/>
    <property type="match status" value="1"/>
</dbReference>